<feature type="region of interest" description="Disordered" evidence="1">
    <location>
        <begin position="663"/>
        <end position="685"/>
    </location>
</feature>
<dbReference type="InterPro" id="IPR007145">
    <property type="entry name" value="MAP65_Ase1_PRC1"/>
</dbReference>
<feature type="compositionally biased region" description="Polar residues" evidence="1">
    <location>
        <begin position="805"/>
        <end position="814"/>
    </location>
</feature>
<dbReference type="Gene3D" id="1.20.58.1520">
    <property type="match status" value="1"/>
</dbReference>
<proteinExistence type="predicted"/>
<feature type="region of interest" description="Disordered" evidence="1">
    <location>
        <begin position="576"/>
        <end position="632"/>
    </location>
</feature>
<dbReference type="EMBL" id="BSXU01000633">
    <property type="protein sequence ID" value="GMG21338.1"/>
    <property type="molecule type" value="Genomic_DNA"/>
</dbReference>
<sequence length="963" mass="109150">MENSSVLSVLNSLSDSQLHQIAEIISSSTSPTFRSSGTFEPQAVSTMITKTPSPQQQPKEQQPYESMESVSKDIKSENKHTIQSTIESLSKLNKLGLLIGSKTLNLNECLSSINRTITQFQDQLELKMKELDEKFELLLNTNSMIVNYLKVYESKHDFTITSKLQKFIALYNQRENPKLSLCCSSPDTMSSLTEELEVSTNKLTALLYKYVQGLAFKLKGFYKLLDRVDDYKNLPFLSTIPTREEVEQYCKFGMIFDVTQYSKTNFSDLTEKLIYSLDQETEKLESQLKEKFKTLAYMIKDIRDTAVFLEIDLSTIDLKLSFYDANDSVPDDVDLSEKSLASYKNALVHLKKIQCERETKLNFYMEEVQQLWTVLRPDSSEIQEFLKVNRNLRTKSLANFERLLSELKVEKRANLSKFISGARERIASYWDTLSYTEEERSTFKEFYIRDQEQYDEQLLELHNKEVEKLRRDVQDLEPILEQMSVLRDLLNDNEKLVQSSKNSKRLLDKNYLAILKEEERLRNRFNKRFPKVLDELSSSVTKYQLVTGKTFRVNGTPYLDTLQELYDTHLAPKRRTGLRAMKSSPYCKTTSKPSPYGRPMAKSSRPNSAKSLSTSGPSSALRSTRPPTSGCNSILRRANSTLNYNPFNSRETSPLKRVRFNKRRNEGPSNIPVPQPVFKNTKRHKQSNPIDLYHDTLGKVSKEPVVLPGGSPFRLRPTHIPVLQLQSQNVSNIPHPTSTISPGTNGRKFAKLRLPSLSSPSRMKKSISPVSSTLLATASELSSNTNGNSQIPTLSGLKHYSSSNGTISNKQLSVSGDPRPTSEDYRHVNFNGKRVASDQLVPERFSEAQFENDNAVPEEADTTTTSTPKKDHSTMDSVGVSMNTAPTLNTFNASMITSHVPVVDLTDSMIDLYEEEDEFNNNGDQLDDNDKENQAPVVLKGGKVSENYGEVFGNDGLGITMGH</sequence>
<dbReference type="Proteomes" id="UP001165063">
    <property type="component" value="Unassembled WGS sequence"/>
</dbReference>
<feature type="compositionally biased region" description="Low complexity" evidence="1">
    <location>
        <begin position="49"/>
        <end position="66"/>
    </location>
</feature>
<feature type="region of interest" description="Disordered" evidence="1">
    <location>
        <begin position="805"/>
        <end position="826"/>
    </location>
</feature>
<evidence type="ECO:0000313" key="2">
    <source>
        <dbReference type="EMBL" id="GMG21338.1"/>
    </source>
</evidence>
<comment type="caution">
    <text evidence="2">The sequence shown here is derived from an EMBL/GenBank/DDBJ whole genome shotgun (WGS) entry which is preliminary data.</text>
</comment>
<evidence type="ECO:0000313" key="3">
    <source>
        <dbReference type="Proteomes" id="UP001165063"/>
    </source>
</evidence>
<organism evidence="2 3">
    <name type="scientific">Ambrosiozyma monospora</name>
    <name type="common">Yeast</name>
    <name type="synonym">Endomycopsis monosporus</name>
    <dbReference type="NCBI Taxonomy" id="43982"/>
    <lineage>
        <taxon>Eukaryota</taxon>
        <taxon>Fungi</taxon>
        <taxon>Dikarya</taxon>
        <taxon>Ascomycota</taxon>
        <taxon>Saccharomycotina</taxon>
        <taxon>Pichiomycetes</taxon>
        <taxon>Pichiales</taxon>
        <taxon>Pichiaceae</taxon>
        <taxon>Ambrosiozyma</taxon>
    </lineage>
</organism>
<dbReference type="AlphaFoldDB" id="A0A9W7DHY1"/>
<reference evidence="2" key="1">
    <citation type="submission" date="2023-04" db="EMBL/GenBank/DDBJ databases">
        <title>Ambrosiozyma monospora NBRC 1965.</title>
        <authorList>
            <person name="Ichikawa N."/>
            <person name="Sato H."/>
            <person name="Tonouchi N."/>
        </authorList>
    </citation>
    <scope>NUCLEOTIDE SEQUENCE</scope>
    <source>
        <strain evidence="2">NBRC 1965</strain>
    </source>
</reference>
<dbReference type="GO" id="GO:0005737">
    <property type="term" value="C:cytoplasm"/>
    <property type="evidence" value="ECO:0007669"/>
    <property type="project" value="TreeGrafter"/>
</dbReference>
<dbReference type="GO" id="GO:1990023">
    <property type="term" value="C:mitotic spindle midzone"/>
    <property type="evidence" value="ECO:0007669"/>
    <property type="project" value="TreeGrafter"/>
</dbReference>
<feature type="region of interest" description="Disordered" evidence="1">
    <location>
        <begin position="848"/>
        <end position="876"/>
    </location>
</feature>
<keyword evidence="3" id="KW-1185">Reference proteome</keyword>
<evidence type="ECO:0000256" key="1">
    <source>
        <dbReference type="SAM" id="MobiDB-lite"/>
    </source>
</evidence>
<dbReference type="GO" id="GO:0051256">
    <property type="term" value="P:mitotic spindle midzone assembly"/>
    <property type="evidence" value="ECO:0007669"/>
    <property type="project" value="TreeGrafter"/>
</dbReference>
<dbReference type="PANTHER" id="PTHR19321">
    <property type="entry name" value="PROTEIN REGULATOR OF CYTOKINESIS 1 PRC1-RELATED"/>
    <property type="match status" value="1"/>
</dbReference>
<dbReference type="Pfam" id="PF03999">
    <property type="entry name" value="MAP65_ASE1"/>
    <property type="match status" value="1"/>
</dbReference>
<dbReference type="OrthoDB" id="642895at2759"/>
<gene>
    <name evidence="2" type="ORF">Amon01_000192100</name>
</gene>
<feature type="compositionally biased region" description="Polar residues" evidence="1">
    <location>
        <begin position="604"/>
        <end position="632"/>
    </location>
</feature>
<protein>
    <submittedName>
        <fullName evidence="2">Unnamed protein product</fullName>
    </submittedName>
</protein>
<dbReference type="PANTHER" id="PTHR19321:SF41">
    <property type="entry name" value="FASCETTO-RELATED"/>
    <property type="match status" value="1"/>
</dbReference>
<accession>A0A9W7DHY1</accession>
<dbReference type="GO" id="GO:0008017">
    <property type="term" value="F:microtubule binding"/>
    <property type="evidence" value="ECO:0007669"/>
    <property type="project" value="InterPro"/>
</dbReference>
<feature type="region of interest" description="Disordered" evidence="1">
    <location>
        <begin position="47"/>
        <end position="71"/>
    </location>
</feature>
<name>A0A9W7DHY1_AMBMO</name>